<dbReference type="SUPFAM" id="SSF75217">
    <property type="entry name" value="alpha/beta knot"/>
    <property type="match status" value="1"/>
</dbReference>
<protein>
    <submittedName>
        <fullName evidence="5">TrmH family RNA methyltransferase</fullName>
    </submittedName>
</protein>
<evidence type="ECO:0000313" key="5">
    <source>
        <dbReference type="EMBL" id="MFC4651424.1"/>
    </source>
</evidence>
<proteinExistence type="inferred from homology"/>
<dbReference type="InterPro" id="IPR051259">
    <property type="entry name" value="rRNA_Methyltransferase"/>
</dbReference>
<dbReference type="InterPro" id="IPR029028">
    <property type="entry name" value="Alpha/beta_knot_MTases"/>
</dbReference>
<dbReference type="Proteomes" id="UP001595987">
    <property type="component" value="Unassembled WGS sequence"/>
</dbReference>
<dbReference type="RefSeq" id="WP_213534455.1">
    <property type="nucleotide sequence ID" value="NZ_BOVQ01000003.1"/>
</dbReference>
<feature type="domain" description="RNA 2-O ribose methyltransferase substrate binding" evidence="4">
    <location>
        <begin position="29"/>
        <end position="98"/>
    </location>
</feature>
<dbReference type="Gene3D" id="3.40.1280.10">
    <property type="match status" value="1"/>
</dbReference>
<dbReference type="InterPro" id="IPR029064">
    <property type="entry name" value="Ribosomal_eL30-like_sf"/>
</dbReference>
<dbReference type="GO" id="GO:0008168">
    <property type="term" value="F:methyltransferase activity"/>
    <property type="evidence" value="ECO:0007669"/>
    <property type="project" value="UniProtKB-KW"/>
</dbReference>
<evidence type="ECO:0000259" key="4">
    <source>
        <dbReference type="SMART" id="SM00967"/>
    </source>
</evidence>
<sequence length="246" mass="26636">MEIISSRENKKVKEARKLLTKKYRQQSYLIEGFHLFDEAVKTGARLISVFVSADKVDRVSDNLQDAELIVVTDDVLKSLSDAETPQGIIAEVAKSSDTADFAGDKFLVLENVQDPGNVGTMVRTADAAGFSAVFVVGDTADIYSPKVVRSMQGSHFHLPVIKIAERELFDSLKTASIPILTTTLSTKSVSYKSVKNPRFALVMGNEGNGVSELALEQADTLVHIEMPGQAESLNVAVAAGILMFSL</sequence>
<gene>
    <name evidence="5" type="ORF">ACFO26_00680</name>
</gene>
<dbReference type="InterPro" id="IPR029026">
    <property type="entry name" value="tRNA_m1G_MTases_N"/>
</dbReference>
<accession>A0ABV9JDF9</accession>
<name>A0ABV9JDF9_9LACT</name>
<dbReference type="SMART" id="SM00967">
    <property type="entry name" value="SpoU_sub_bind"/>
    <property type="match status" value="1"/>
</dbReference>
<dbReference type="InterPro" id="IPR001537">
    <property type="entry name" value="SpoU_MeTrfase"/>
</dbReference>
<comment type="similarity">
    <text evidence="1">Belongs to the class IV-like SAM-binding methyltransferase superfamily. RNA methyltransferase TrmH family.</text>
</comment>
<keyword evidence="3" id="KW-0808">Transferase</keyword>
<dbReference type="PANTHER" id="PTHR43191:SF2">
    <property type="entry name" value="RRNA METHYLTRANSFERASE 3, MITOCHONDRIAL"/>
    <property type="match status" value="1"/>
</dbReference>
<reference evidence="6" key="1">
    <citation type="journal article" date="2019" name="Int. J. Syst. Evol. Microbiol.">
        <title>The Global Catalogue of Microorganisms (GCM) 10K type strain sequencing project: providing services to taxonomists for standard genome sequencing and annotation.</title>
        <authorList>
            <consortium name="The Broad Institute Genomics Platform"/>
            <consortium name="The Broad Institute Genome Sequencing Center for Infectious Disease"/>
            <person name="Wu L."/>
            <person name="Ma J."/>
        </authorList>
    </citation>
    <scope>NUCLEOTIDE SEQUENCE [LARGE SCALE GENOMIC DNA]</scope>
    <source>
        <strain evidence="6">CCUG 63287</strain>
    </source>
</reference>
<dbReference type="EMBL" id="JBHSGD010000001">
    <property type="protein sequence ID" value="MFC4651424.1"/>
    <property type="molecule type" value="Genomic_DNA"/>
</dbReference>
<dbReference type="InterPro" id="IPR013123">
    <property type="entry name" value="SpoU_subst-bd"/>
</dbReference>
<dbReference type="CDD" id="cd18095">
    <property type="entry name" value="SpoU-like_rRNA-MTase"/>
    <property type="match status" value="1"/>
</dbReference>
<evidence type="ECO:0000256" key="1">
    <source>
        <dbReference type="ARBA" id="ARBA00007228"/>
    </source>
</evidence>
<evidence type="ECO:0000256" key="2">
    <source>
        <dbReference type="ARBA" id="ARBA00022603"/>
    </source>
</evidence>
<comment type="caution">
    <text evidence="5">The sequence shown here is derived from an EMBL/GenBank/DDBJ whole genome shotgun (WGS) entry which is preliminary data.</text>
</comment>
<evidence type="ECO:0000256" key="3">
    <source>
        <dbReference type="ARBA" id="ARBA00022679"/>
    </source>
</evidence>
<dbReference type="PANTHER" id="PTHR43191">
    <property type="entry name" value="RRNA METHYLTRANSFERASE 3"/>
    <property type="match status" value="1"/>
</dbReference>
<keyword evidence="6" id="KW-1185">Reference proteome</keyword>
<dbReference type="GO" id="GO:0032259">
    <property type="term" value="P:methylation"/>
    <property type="evidence" value="ECO:0007669"/>
    <property type="project" value="UniProtKB-KW"/>
</dbReference>
<dbReference type="SUPFAM" id="SSF55315">
    <property type="entry name" value="L30e-like"/>
    <property type="match status" value="1"/>
</dbReference>
<evidence type="ECO:0000313" key="6">
    <source>
        <dbReference type="Proteomes" id="UP001595987"/>
    </source>
</evidence>
<organism evidence="5 6">
    <name type="scientific">Lactococcus nasutitermitis</name>
    <dbReference type="NCBI Taxonomy" id="1652957"/>
    <lineage>
        <taxon>Bacteria</taxon>
        <taxon>Bacillati</taxon>
        <taxon>Bacillota</taxon>
        <taxon>Bacilli</taxon>
        <taxon>Lactobacillales</taxon>
        <taxon>Streptococcaceae</taxon>
        <taxon>Lactococcus</taxon>
    </lineage>
</organism>
<dbReference type="Pfam" id="PF22435">
    <property type="entry name" value="MRM3-like_sub_bind"/>
    <property type="match status" value="1"/>
</dbReference>
<dbReference type="Pfam" id="PF00588">
    <property type="entry name" value="SpoU_methylase"/>
    <property type="match status" value="1"/>
</dbReference>
<dbReference type="Gene3D" id="3.30.1330.30">
    <property type="match status" value="1"/>
</dbReference>
<dbReference type="InterPro" id="IPR053888">
    <property type="entry name" value="MRM3-like_sub_bind"/>
</dbReference>
<keyword evidence="2 5" id="KW-0489">Methyltransferase</keyword>